<dbReference type="GO" id="GO:0016491">
    <property type="term" value="F:oxidoreductase activity"/>
    <property type="evidence" value="ECO:0007669"/>
    <property type="project" value="InterPro"/>
</dbReference>
<evidence type="ECO:0000313" key="5">
    <source>
        <dbReference type="Proteomes" id="UP000606991"/>
    </source>
</evidence>
<dbReference type="PANTHER" id="PTHR36151">
    <property type="entry name" value="BLR2777 PROTEIN"/>
    <property type="match status" value="1"/>
</dbReference>
<evidence type="ECO:0000313" key="2">
    <source>
        <dbReference type="EMBL" id="MBJ7594251.1"/>
    </source>
</evidence>
<name>A0A2W6AFB4_9BACT</name>
<dbReference type="EMBL" id="QHBU01000016">
    <property type="protein sequence ID" value="PZR83958.1"/>
    <property type="molecule type" value="Genomic_DNA"/>
</dbReference>
<accession>A0A934JRG5</accession>
<dbReference type="Pfam" id="PF09995">
    <property type="entry name" value="MPAB_Lcp_cat"/>
    <property type="match status" value="1"/>
</dbReference>
<dbReference type="EMBL" id="JAEKNS010000059">
    <property type="protein sequence ID" value="MBJ7594251.1"/>
    <property type="molecule type" value="Genomic_DNA"/>
</dbReference>
<comment type="caution">
    <text evidence="3">The sequence shown here is derived from an EMBL/GenBank/DDBJ whole genome shotgun (WGS) entry which is preliminary data.</text>
</comment>
<proteinExistence type="predicted"/>
<accession>A0A2W6AFB4</accession>
<evidence type="ECO:0000259" key="1">
    <source>
        <dbReference type="Pfam" id="PF09995"/>
    </source>
</evidence>
<evidence type="ECO:0000313" key="4">
    <source>
        <dbReference type="Proteomes" id="UP000248724"/>
    </source>
</evidence>
<feature type="domain" description="ER-bound oxygenase mpaB/mpaB'/Rubber oxygenase catalytic" evidence="1">
    <location>
        <begin position="58"/>
        <end position="297"/>
    </location>
</feature>
<protein>
    <submittedName>
        <fullName evidence="2">DUF2236 domain-containing protein</fullName>
    </submittedName>
</protein>
<gene>
    <name evidence="3" type="ORF">DLM65_00845</name>
    <name evidence="2" type="ORF">JF886_05190</name>
</gene>
<dbReference type="RefSeq" id="WP_337310274.1">
    <property type="nucleotide sequence ID" value="NZ_JAEKNS010000059.1"/>
</dbReference>
<dbReference type="PANTHER" id="PTHR36151:SF3">
    <property type="entry name" value="ER-BOUND OXYGENASE MPAB_MPAB'_RUBBER OXYGENASE CATALYTIC DOMAIN-CONTAINING PROTEIN"/>
    <property type="match status" value="1"/>
</dbReference>
<dbReference type="Proteomes" id="UP000248724">
    <property type="component" value="Unassembled WGS sequence"/>
</dbReference>
<organism evidence="3 4">
    <name type="scientific">Candidatus Aeolococcus gillhamiae</name>
    <dbReference type="NCBI Taxonomy" id="3127015"/>
    <lineage>
        <taxon>Bacteria</taxon>
        <taxon>Bacillati</taxon>
        <taxon>Candidatus Dormiibacterota</taxon>
        <taxon>Candidatus Dormibacteria</taxon>
        <taxon>Candidatus Aeolococcales</taxon>
        <taxon>Candidatus Aeolococcaceae</taxon>
        <taxon>Candidatus Aeolococcus</taxon>
    </lineage>
</organism>
<reference evidence="2 5" key="3">
    <citation type="submission" date="2020-10" db="EMBL/GenBank/DDBJ databases">
        <title>Ca. Dormibacterota MAGs.</title>
        <authorList>
            <person name="Montgomery K."/>
        </authorList>
    </citation>
    <scope>NUCLEOTIDE SEQUENCE [LARGE SCALE GENOMIC DNA]</scope>
    <source>
        <strain evidence="2">SC8812_S17_18</strain>
    </source>
</reference>
<dbReference type="Proteomes" id="UP000606991">
    <property type="component" value="Unassembled WGS sequence"/>
</dbReference>
<evidence type="ECO:0000313" key="3">
    <source>
        <dbReference type="EMBL" id="PZR83958.1"/>
    </source>
</evidence>
<dbReference type="AlphaFoldDB" id="A0A2W6AFB4"/>
<sequence length="332" mass="35888">MALLPLPRLPGGGRLLRIPGSADLAAAMRTLIPSGKRRFPIRDTAPEPGLFGPGSVTWRVMAEPVLMLGAGRALLMQAAHPLVAEGAIEHSTYRTDPYGRFERTVEWVTVVCFGTTAEARRACRQVNRLHSAVEGRLRRTHATATVARESAYSGRDAELLRWVLATFVDTMLVAHDAFVGDLDEADRDRFVREWHAVAALMGMPTGSLWTTRAELSEYVAAQLDAGSGAAIPGAGSRLVAETVLNPPVTSAAMRPGWAVVTFTTVGLLPASTRRAYGIRWTPAHAAAHRAISLWLRAGRLAVPRRLKVSPVYDHALARSEGRLEAAGTRKLA</sequence>
<dbReference type="InterPro" id="IPR018713">
    <property type="entry name" value="MPAB/Lcp_cat_dom"/>
</dbReference>
<reference evidence="3 4" key="1">
    <citation type="journal article" date="2017" name="Nature">
        <title>Atmospheric trace gases support primary production in Antarctic desert surface soil.</title>
        <authorList>
            <person name="Ji M."/>
            <person name="Greening C."/>
            <person name="Vanwonterghem I."/>
            <person name="Carere C.R."/>
            <person name="Bay S.K."/>
            <person name="Steen J.A."/>
            <person name="Montgomery K."/>
            <person name="Lines T."/>
            <person name="Beardall J."/>
            <person name="van Dorst J."/>
            <person name="Snape I."/>
            <person name="Stott M.B."/>
            <person name="Hugenholtz P."/>
            <person name="Ferrari B.C."/>
        </authorList>
    </citation>
    <scope>NUCLEOTIDE SEQUENCE [LARGE SCALE GENOMIC DNA]</scope>
    <source>
        <strain evidence="3">RRmetagenome_bin12</strain>
    </source>
</reference>
<reference evidence="3" key="2">
    <citation type="submission" date="2018-05" db="EMBL/GenBank/DDBJ databases">
        <authorList>
            <person name="Ferrari B."/>
        </authorList>
    </citation>
    <scope>NUCLEOTIDE SEQUENCE</scope>
    <source>
        <strain evidence="3">RRmetagenome_bin12</strain>
    </source>
</reference>